<protein>
    <submittedName>
        <fullName evidence="2">Putative glycine-rich cell wall structural protein 1.8</fullName>
    </submittedName>
</protein>
<feature type="region of interest" description="Disordered" evidence="1">
    <location>
        <begin position="375"/>
        <end position="446"/>
    </location>
</feature>
<dbReference type="EMBL" id="GIKN01002074">
    <property type="protein sequence ID" value="NIE44347.1"/>
    <property type="molecule type" value="Transcribed_RNA"/>
</dbReference>
<feature type="compositionally biased region" description="Low complexity" evidence="1">
    <location>
        <begin position="643"/>
        <end position="663"/>
    </location>
</feature>
<feature type="compositionally biased region" description="Low complexity" evidence="1">
    <location>
        <begin position="378"/>
        <end position="387"/>
    </location>
</feature>
<reference evidence="2" key="1">
    <citation type="submission" date="2020-03" db="EMBL/GenBank/DDBJ databases">
        <title>A transcriptome and proteome of the tick Rhipicephalus microplus shaped by the genetic composition of its hosts and developmental stage.</title>
        <authorList>
            <person name="Garcia G.R."/>
            <person name="Ribeiro J.M.C."/>
            <person name="Maruyama S.R."/>
            <person name="Gardinasse L.G."/>
            <person name="Nelson K."/>
            <person name="Ferreira B.R."/>
            <person name="Andrade T.G."/>
            <person name="Santos I.K.F.M."/>
        </authorList>
    </citation>
    <scope>NUCLEOTIDE SEQUENCE</scope>
    <source>
        <strain evidence="2">NSGR</strain>
        <tissue evidence="2">Salivary glands</tissue>
    </source>
</reference>
<feature type="region of interest" description="Disordered" evidence="1">
    <location>
        <begin position="638"/>
        <end position="663"/>
    </location>
</feature>
<name>A0A6G5A2U1_RHIMP</name>
<proteinExistence type="predicted"/>
<evidence type="ECO:0000313" key="2">
    <source>
        <dbReference type="EMBL" id="NIE44347.1"/>
    </source>
</evidence>
<dbReference type="OrthoDB" id="6516368at2759"/>
<feature type="compositionally biased region" description="Gly residues" evidence="1">
    <location>
        <begin position="406"/>
        <end position="417"/>
    </location>
</feature>
<accession>A0A6G5A2U1</accession>
<feature type="compositionally biased region" description="Gly residues" evidence="1">
    <location>
        <begin position="304"/>
        <end position="315"/>
    </location>
</feature>
<feature type="compositionally biased region" description="Low complexity" evidence="1">
    <location>
        <begin position="316"/>
        <end position="334"/>
    </location>
</feature>
<feature type="region of interest" description="Disordered" evidence="1">
    <location>
        <begin position="237"/>
        <end position="334"/>
    </location>
</feature>
<sequence>MNGMDACQAKLVEFTARTGLLILGIFVAYSSAQSLNLENELQFGRAPRVCRELIELGLAGVHPIHLGALTGGRKLQRSGVESSRVWTWLGNHGGRGLWGGTLGSHPWLSPADARHSGRWGVIRTGAWVIHGGRRLWIPLPMYGFGHTVDLSTGVRIDRRVTSGLKTGIPQGHVGPVGNIEPMGPNFGPGLEGYWGFPGMGSGGGRRSRMGQAGPWGPVQGGPDGDEMFFSWDQNMREGRPWGGMNEGTRRLAGTGGLGLGERMGGGSTSGRQGSSILGGREPSRGTSSDLDLGITTSRQVQPGAQGGASGRGGQSGDSSSAQGDTNAVSESGLSGFSGRRGSLGFLGNSGSLGSSSGGSGLSGLGGLGQGGLGGMESLGGFRSSSIGGRRRRSRRPWFMSFERRGGSSGMGGLGLGGPSDFEDGSRSGGSLGSGSPSGGSFGFIGGPQGSRFGGSSLSGSGIDGIGAGQGSRGMLGEGGLYGGGEYGGVFGRGPQIGGRFGFRGSRWSQGADMPGSFRASSGGLLGQLGDEMGEGSFGFGGTSGQQFEDGAGYGGLYSVRRGRGTEGLRRGSGYGSLWSSQGSGIGSPFTWRIIRFGAPQHRRPSRRWMVWSSSPLQGDGGFNYGDFGGDSSGFFGGSGGGLSRNSGSSSFSDSSSGSSLLKL</sequence>
<organism evidence="2">
    <name type="scientific">Rhipicephalus microplus</name>
    <name type="common">Cattle tick</name>
    <name type="synonym">Boophilus microplus</name>
    <dbReference type="NCBI Taxonomy" id="6941"/>
    <lineage>
        <taxon>Eukaryota</taxon>
        <taxon>Metazoa</taxon>
        <taxon>Ecdysozoa</taxon>
        <taxon>Arthropoda</taxon>
        <taxon>Chelicerata</taxon>
        <taxon>Arachnida</taxon>
        <taxon>Acari</taxon>
        <taxon>Parasitiformes</taxon>
        <taxon>Ixodida</taxon>
        <taxon>Ixodoidea</taxon>
        <taxon>Ixodidae</taxon>
        <taxon>Rhipicephalinae</taxon>
        <taxon>Rhipicephalus</taxon>
        <taxon>Boophilus</taxon>
    </lineage>
</organism>
<feature type="compositionally biased region" description="Polar residues" evidence="1">
    <location>
        <begin position="284"/>
        <end position="302"/>
    </location>
</feature>
<feature type="compositionally biased region" description="Gly residues" evidence="1">
    <location>
        <begin position="253"/>
        <end position="268"/>
    </location>
</feature>
<dbReference type="AlphaFoldDB" id="A0A6G5A2U1"/>
<feature type="region of interest" description="Disordered" evidence="1">
    <location>
        <begin position="202"/>
        <end position="222"/>
    </location>
</feature>
<feature type="compositionally biased region" description="Gly residues" evidence="1">
    <location>
        <begin position="426"/>
        <end position="446"/>
    </location>
</feature>
<evidence type="ECO:0000256" key="1">
    <source>
        <dbReference type="SAM" id="MobiDB-lite"/>
    </source>
</evidence>
<dbReference type="VEuPathDB" id="VectorBase:LOC119170970"/>